<dbReference type="KEGG" id="pseg:D3H65_11910"/>
<organism evidence="1 2">
    <name type="scientific">Paraflavitalea soli</name>
    <dbReference type="NCBI Taxonomy" id="2315862"/>
    <lineage>
        <taxon>Bacteria</taxon>
        <taxon>Pseudomonadati</taxon>
        <taxon>Bacteroidota</taxon>
        <taxon>Chitinophagia</taxon>
        <taxon>Chitinophagales</taxon>
        <taxon>Chitinophagaceae</taxon>
        <taxon>Paraflavitalea</taxon>
    </lineage>
</organism>
<reference evidence="1 2" key="1">
    <citation type="submission" date="2018-09" db="EMBL/GenBank/DDBJ databases">
        <title>Genome sequencing of strain 6GH32-13.</title>
        <authorList>
            <person name="Weon H.-Y."/>
            <person name="Heo J."/>
            <person name="Kwon S.-W."/>
        </authorList>
    </citation>
    <scope>NUCLEOTIDE SEQUENCE [LARGE SCALE GENOMIC DNA]</scope>
    <source>
        <strain evidence="1 2">5GH32-13</strain>
    </source>
</reference>
<keyword evidence="2" id="KW-1185">Reference proteome</keyword>
<evidence type="ECO:0000313" key="2">
    <source>
        <dbReference type="Proteomes" id="UP000263900"/>
    </source>
</evidence>
<dbReference type="AlphaFoldDB" id="A0A3B7MJM8"/>
<gene>
    <name evidence="1" type="ORF">D3H65_11910</name>
</gene>
<dbReference type="RefSeq" id="WP_119050527.1">
    <property type="nucleotide sequence ID" value="NZ_CP032157.1"/>
</dbReference>
<dbReference type="OrthoDB" id="4846903at2"/>
<accession>A0A3B7MJM8</accession>
<dbReference type="Proteomes" id="UP000263900">
    <property type="component" value="Chromosome"/>
</dbReference>
<proteinExistence type="predicted"/>
<sequence>MPDTNSEQYLLNEQVSFVQHALPGLDAGMYELQVNQQIFQSDGKTPISGEAYSNSYTFAVTADRFSLSSPGSVISSIFPNDNASGEFSNVLPHVVFKKETFPWTRYPTIDEPYTPPQPGKDVDADVPTWLWVLLLDEDDQAAFPALTNSITVCTTGDLFPIAAYSGSKIPANTYSYFYDATDLADLEPGQLTTDTINVVDIPMGLFWQLAPSVEDLELMAHVRVVSLINQPTNGDSNGEPTGSFSIVFGNRLPNTQRKTKAYLVSLEGLEAFLPQANGSIPSNPPATATDTIRLAVLANWTFFSTGQPATFVHTLESLNGCTPGSGVSASNTNIRLPYDGTNKVVAGAFNMGYVPLNETMRTAEKNVAWYRGPLVPYSNAGAAPLKLPITSPDAATVFDPTTGMLDTSYAAAWTIGRMVALQDTSFSTGLYNWKKGLGQQVNNNVENTVMMQHFNVLPPVTLQGARTHTAAPLGSIFKQTVLKLKQ</sequence>
<evidence type="ECO:0000313" key="1">
    <source>
        <dbReference type="EMBL" id="AXY74642.1"/>
    </source>
</evidence>
<name>A0A3B7MJM8_9BACT</name>
<protein>
    <submittedName>
        <fullName evidence="1">Uncharacterized protein</fullName>
    </submittedName>
</protein>
<dbReference type="EMBL" id="CP032157">
    <property type="protein sequence ID" value="AXY74642.1"/>
    <property type="molecule type" value="Genomic_DNA"/>
</dbReference>